<reference evidence="10 11" key="1">
    <citation type="journal article" date="2014" name="Genome Announc.">
        <title>Draft genome sequence of the pathogenic fungus Scedosporium apiospermum.</title>
        <authorList>
            <person name="Vandeputte P."/>
            <person name="Ghamrawi S."/>
            <person name="Rechenmann M."/>
            <person name="Iltis A."/>
            <person name="Giraud S."/>
            <person name="Fleury M."/>
            <person name="Thornton C."/>
            <person name="Delhaes L."/>
            <person name="Meyer W."/>
            <person name="Papon N."/>
            <person name="Bouchara J.P."/>
        </authorList>
    </citation>
    <scope>NUCLEOTIDE SEQUENCE [LARGE SCALE GENOMIC DNA]</scope>
    <source>
        <strain evidence="10 11">IHEM 14462</strain>
    </source>
</reference>
<dbReference type="InterPro" id="IPR001650">
    <property type="entry name" value="Helicase_C-like"/>
</dbReference>
<dbReference type="RefSeq" id="XP_016643633.1">
    <property type="nucleotide sequence ID" value="XM_016786657.1"/>
</dbReference>
<dbReference type="Pfam" id="PF00176">
    <property type="entry name" value="SNF2-rel_dom"/>
    <property type="match status" value="1"/>
</dbReference>
<dbReference type="Pfam" id="PF00271">
    <property type="entry name" value="Helicase_C"/>
    <property type="match status" value="1"/>
</dbReference>
<dbReference type="InterPro" id="IPR049730">
    <property type="entry name" value="SNF2/RAD54-like_C"/>
</dbReference>
<gene>
    <name evidence="10" type="ORF">SAPIO_CDS3994</name>
</gene>
<dbReference type="InterPro" id="IPR038718">
    <property type="entry name" value="SNF2-like_sf"/>
</dbReference>
<dbReference type="OrthoDB" id="448448at2759"/>
<dbReference type="InterPro" id="IPR013083">
    <property type="entry name" value="Znf_RING/FYVE/PHD"/>
</dbReference>
<dbReference type="Gene3D" id="3.40.50.10810">
    <property type="entry name" value="Tandem AAA-ATPase domain"/>
    <property type="match status" value="1"/>
</dbReference>
<feature type="region of interest" description="Disordered" evidence="7">
    <location>
        <begin position="69"/>
        <end position="93"/>
    </location>
</feature>
<dbReference type="Proteomes" id="UP000028545">
    <property type="component" value="Unassembled WGS sequence"/>
</dbReference>
<accession>A0A084G922</accession>
<keyword evidence="6" id="KW-0479">Metal-binding</keyword>
<keyword evidence="4" id="KW-0347">Helicase</keyword>
<evidence type="ECO:0000259" key="8">
    <source>
        <dbReference type="PROSITE" id="PS50089"/>
    </source>
</evidence>
<keyword evidence="2" id="KW-0547">Nucleotide-binding</keyword>
<feature type="region of interest" description="Disordered" evidence="7">
    <location>
        <begin position="1"/>
        <end position="48"/>
    </location>
</feature>
<evidence type="ECO:0008006" key="12">
    <source>
        <dbReference type="Google" id="ProtNLM"/>
    </source>
</evidence>
<dbReference type="Gene3D" id="3.40.50.300">
    <property type="entry name" value="P-loop containing nucleotide triphosphate hydrolases"/>
    <property type="match status" value="1"/>
</dbReference>
<dbReference type="AlphaFoldDB" id="A0A084G922"/>
<dbReference type="EMBL" id="JOWA01000090">
    <property type="protein sequence ID" value="KEZ43834.1"/>
    <property type="molecule type" value="Genomic_DNA"/>
</dbReference>
<dbReference type="SUPFAM" id="SSF52540">
    <property type="entry name" value="P-loop containing nucleoside triphosphate hydrolases"/>
    <property type="match status" value="1"/>
</dbReference>
<dbReference type="KEGG" id="sapo:SAPIO_CDS3994"/>
<feature type="domain" description="RING-type" evidence="8">
    <location>
        <begin position="591"/>
        <end position="639"/>
    </location>
</feature>
<keyword evidence="11" id="KW-1185">Reference proteome</keyword>
<dbReference type="InterPro" id="IPR000330">
    <property type="entry name" value="SNF2_N"/>
</dbReference>
<dbReference type="InterPro" id="IPR050628">
    <property type="entry name" value="SNF2_RAD54_helicase_TF"/>
</dbReference>
<dbReference type="Gene3D" id="3.30.40.10">
    <property type="entry name" value="Zinc/RING finger domain, C3HC4 (zinc finger)"/>
    <property type="match status" value="1"/>
</dbReference>
<evidence type="ECO:0000256" key="3">
    <source>
        <dbReference type="ARBA" id="ARBA00022801"/>
    </source>
</evidence>
<evidence type="ECO:0000256" key="2">
    <source>
        <dbReference type="ARBA" id="ARBA00022741"/>
    </source>
</evidence>
<dbReference type="GO" id="GO:0006281">
    <property type="term" value="P:DNA repair"/>
    <property type="evidence" value="ECO:0007669"/>
    <property type="project" value="TreeGrafter"/>
</dbReference>
<keyword evidence="3" id="KW-0378">Hydrolase</keyword>
<dbReference type="GO" id="GO:0005634">
    <property type="term" value="C:nucleus"/>
    <property type="evidence" value="ECO:0007669"/>
    <property type="project" value="TreeGrafter"/>
</dbReference>
<evidence type="ECO:0000256" key="1">
    <source>
        <dbReference type="ARBA" id="ARBA00007025"/>
    </source>
</evidence>
<evidence type="ECO:0000313" key="11">
    <source>
        <dbReference type="Proteomes" id="UP000028545"/>
    </source>
</evidence>
<feature type="compositionally biased region" description="Polar residues" evidence="7">
    <location>
        <begin position="25"/>
        <end position="42"/>
    </location>
</feature>
<protein>
    <recommendedName>
        <fullName evidence="12">Helicase C-terminal domain-containing protein</fullName>
    </recommendedName>
</protein>
<keyword evidence="6" id="KW-0863">Zinc-finger</keyword>
<dbReference type="InterPro" id="IPR001841">
    <property type="entry name" value="Znf_RING"/>
</dbReference>
<evidence type="ECO:0000259" key="9">
    <source>
        <dbReference type="PROSITE" id="PS51194"/>
    </source>
</evidence>
<comment type="similarity">
    <text evidence="1">Belongs to the SNF2/RAD54 helicase family.</text>
</comment>
<dbReference type="PROSITE" id="PS51194">
    <property type="entry name" value="HELICASE_CTER"/>
    <property type="match status" value="1"/>
</dbReference>
<dbReference type="GeneID" id="27723066"/>
<evidence type="ECO:0000256" key="5">
    <source>
        <dbReference type="ARBA" id="ARBA00022840"/>
    </source>
</evidence>
<dbReference type="GO" id="GO:0008270">
    <property type="term" value="F:zinc ion binding"/>
    <property type="evidence" value="ECO:0007669"/>
    <property type="project" value="UniProtKB-KW"/>
</dbReference>
<evidence type="ECO:0000256" key="4">
    <source>
        <dbReference type="ARBA" id="ARBA00022806"/>
    </source>
</evidence>
<feature type="compositionally biased region" description="Polar residues" evidence="7">
    <location>
        <begin position="69"/>
        <end position="82"/>
    </location>
</feature>
<organism evidence="10 11">
    <name type="scientific">Pseudallescheria apiosperma</name>
    <name type="common">Scedosporium apiospermum</name>
    <dbReference type="NCBI Taxonomy" id="563466"/>
    <lineage>
        <taxon>Eukaryota</taxon>
        <taxon>Fungi</taxon>
        <taxon>Dikarya</taxon>
        <taxon>Ascomycota</taxon>
        <taxon>Pezizomycotina</taxon>
        <taxon>Sordariomycetes</taxon>
        <taxon>Hypocreomycetidae</taxon>
        <taxon>Microascales</taxon>
        <taxon>Microascaceae</taxon>
        <taxon>Scedosporium</taxon>
    </lineage>
</organism>
<sequence>MKGVEGQFGNWIATPQEGSPHQRDWTQPASQEIPTTGNSSASMLGLQPSGAHLQSLEYQGYVRDWSTAGETPTFSNNNSQPVPATDPSPEVGIKEEPDIECMIPVKAKDDSESQLPLVSEASDEVDEIVDYDTCFGVVIVEANLSTTDNRKIADCPITIRSEGDILSLCFEDSGHFAGIIDSRALKKLLDRYAVRLTAMLLCSKPSHNGKETKVPKRKGATASKWRLADVTARVVVYGKMEDKDDIANLLSDAGLFFQHLTADEYDPEVPYFNPHFLLRPGAEMPKIEGLSISDSQSASGRGGLLDEVSQGKIWRIFDGASGAGTLASVTASPRLNSTLRERILVSDLLKYDMVLTTYETHREDFMTSKNPETKTLYSYHWYRVVLDEGSLAHRIRSRGSILHQSALSISKCAHCRWCLTGTPIHNSLDDYAALLSFLQVPKLSDKREFDRLIAKPVKNKNQYGWGRLQDLVRATCLRRTISGLDAGILQLPPPKSKIEWIELGDDEPLYSFFKRKTASLASGQGKKKARSAKGSAGKVKGGDNILSLINFLRMICNYGEQMLPAKALEAWRQRDLSSIDWQEMEAMQRQCAGCGKRLRDADEGHVLPCGHHMCGKCQLDAEEADEGEVDEAVACSACRDSDRIGESKNILAASEGSRSAKVQALIHNILEQQPSPGASPPRKSLVFSCWTRMLDLVQKDLQDVGLGIQRIDGQASLQQRRAAMEQFKSDPNCTVMLASMGSAGEGIDLISACHVHILEPQWNPMTESQAIGRIHRIGQTQQVSVTRYIVNRSIETSIDSKAISQEEVDQNRWKKLNGSLS</sequence>
<evidence type="ECO:0000256" key="7">
    <source>
        <dbReference type="SAM" id="MobiDB-lite"/>
    </source>
</evidence>
<name>A0A084G922_PSEDA</name>
<keyword evidence="6" id="KW-0862">Zinc</keyword>
<proteinExistence type="inferred from homology"/>
<comment type="caution">
    <text evidence="10">The sequence shown here is derived from an EMBL/GenBank/DDBJ whole genome shotgun (WGS) entry which is preliminary data.</text>
</comment>
<keyword evidence="5" id="KW-0067">ATP-binding</keyword>
<dbReference type="CDD" id="cd18793">
    <property type="entry name" value="SF2_C_SNF"/>
    <property type="match status" value="1"/>
</dbReference>
<evidence type="ECO:0000256" key="6">
    <source>
        <dbReference type="PROSITE-ProRule" id="PRU00175"/>
    </source>
</evidence>
<dbReference type="InterPro" id="IPR027417">
    <property type="entry name" value="P-loop_NTPase"/>
</dbReference>
<dbReference type="GO" id="GO:0004386">
    <property type="term" value="F:helicase activity"/>
    <property type="evidence" value="ECO:0007669"/>
    <property type="project" value="UniProtKB-KW"/>
</dbReference>
<feature type="domain" description="Helicase C-terminal" evidence="9">
    <location>
        <begin position="661"/>
        <end position="821"/>
    </location>
</feature>
<dbReference type="PROSITE" id="PS50089">
    <property type="entry name" value="ZF_RING_2"/>
    <property type="match status" value="1"/>
</dbReference>
<dbReference type="PANTHER" id="PTHR45626">
    <property type="entry name" value="TRANSCRIPTION TERMINATION FACTOR 2-RELATED"/>
    <property type="match status" value="1"/>
</dbReference>
<dbReference type="SMART" id="SM00490">
    <property type="entry name" value="HELICc"/>
    <property type="match status" value="1"/>
</dbReference>
<dbReference type="OMA" id="NSVHIME"/>
<dbReference type="GO" id="GO:0016787">
    <property type="term" value="F:hydrolase activity"/>
    <property type="evidence" value="ECO:0007669"/>
    <property type="project" value="UniProtKB-KW"/>
</dbReference>
<dbReference type="GO" id="GO:0005524">
    <property type="term" value="F:ATP binding"/>
    <property type="evidence" value="ECO:0007669"/>
    <property type="project" value="UniProtKB-KW"/>
</dbReference>
<dbReference type="PANTHER" id="PTHR45626:SF52">
    <property type="entry name" value="SINGLE-STRANDED DNA-DEPENDENT ATPASE (EUROFUNG)"/>
    <property type="match status" value="1"/>
</dbReference>
<dbReference type="HOGENOM" id="CLU_000315_2_7_1"/>
<evidence type="ECO:0000313" key="10">
    <source>
        <dbReference type="EMBL" id="KEZ43834.1"/>
    </source>
</evidence>
<dbReference type="GO" id="GO:0008094">
    <property type="term" value="F:ATP-dependent activity, acting on DNA"/>
    <property type="evidence" value="ECO:0007669"/>
    <property type="project" value="TreeGrafter"/>
</dbReference>
<dbReference type="VEuPathDB" id="FungiDB:SAPIO_CDS3994"/>